<gene>
    <name evidence="3" type="ORF">CUNI_LOCUS7844</name>
</gene>
<dbReference type="AlphaFoldDB" id="A0A8S3Z691"/>
<dbReference type="PROSITE" id="PS50270">
    <property type="entry name" value="NGF_2"/>
    <property type="match status" value="1"/>
</dbReference>
<accession>A0A8S3Z691</accession>
<evidence type="ECO:0000313" key="4">
    <source>
        <dbReference type="Proteomes" id="UP000678393"/>
    </source>
</evidence>
<dbReference type="InterPro" id="IPR002072">
    <property type="entry name" value="Nerve_growth_factor-rel"/>
</dbReference>
<proteinExistence type="predicted"/>
<reference evidence="3" key="1">
    <citation type="submission" date="2021-04" db="EMBL/GenBank/DDBJ databases">
        <authorList>
            <consortium name="Molecular Ecology Group"/>
        </authorList>
    </citation>
    <scope>NUCLEOTIDE SEQUENCE</scope>
</reference>
<organism evidence="3 4">
    <name type="scientific">Candidula unifasciata</name>
    <dbReference type="NCBI Taxonomy" id="100452"/>
    <lineage>
        <taxon>Eukaryota</taxon>
        <taxon>Metazoa</taxon>
        <taxon>Spiralia</taxon>
        <taxon>Lophotrochozoa</taxon>
        <taxon>Mollusca</taxon>
        <taxon>Gastropoda</taxon>
        <taxon>Heterobranchia</taxon>
        <taxon>Euthyneura</taxon>
        <taxon>Panpulmonata</taxon>
        <taxon>Eupulmonata</taxon>
        <taxon>Stylommatophora</taxon>
        <taxon>Helicina</taxon>
        <taxon>Helicoidea</taxon>
        <taxon>Geomitridae</taxon>
        <taxon>Candidula</taxon>
    </lineage>
</organism>
<dbReference type="Pfam" id="PF00243">
    <property type="entry name" value="NGF"/>
    <property type="match status" value="1"/>
</dbReference>
<feature type="chain" id="PRO_5035832305" description="Nerve growth factor-related domain-containing protein" evidence="1">
    <location>
        <begin position="28"/>
        <end position="169"/>
    </location>
</feature>
<dbReference type="Proteomes" id="UP000678393">
    <property type="component" value="Unassembled WGS sequence"/>
</dbReference>
<keyword evidence="1" id="KW-0732">Signal</keyword>
<keyword evidence="4" id="KW-1185">Reference proteome</keyword>
<protein>
    <recommendedName>
        <fullName evidence="2">Nerve growth factor-related domain-containing protein</fullName>
    </recommendedName>
</protein>
<comment type="caution">
    <text evidence="3">The sequence shown here is derived from an EMBL/GenBank/DDBJ whole genome shotgun (WGS) entry which is preliminary data.</text>
</comment>
<name>A0A8S3Z691_9EUPU</name>
<dbReference type="SUPFAM" id="SSF57501">
    <property type="entry name" value="Cystine-knot cytokines"/>
    <property type="match status" value="1"/>
</dbReference>
<evidence type="ECO:0000259" key="2">
    <source>
        <dbReference type="Pfam" id="PF00243"/>
    </source>
</evidence>
<dbReference type="OrthoDB" id="6381819at2759"/>
<evidence type="ECO:0000313" key="3">
    <source>
        <dbReference type="EMBL" id="CAG5122286.1"/>
    </source>
</evidence>
<dbReference type="EMBL" id="CAJHNH020001254">
    <property type="protein sequence ID" value="CAG5122286.1"/>
    <property type="molecule type" value="Genomic_DNA"/>
</dbReference>
<sequence length="169" mass="19541">MLSITTSWLMVGILIFLPAIFSPSVPALRLEHAASRSQLLQTILEHGQNIQGLSKRPEGIPDHPLELHCCPSETHIIHPRGGISREGKLVELYRNYRTLQTFYQTSCKPNIDARPCRLIDEERQPFSRCVQKYTYVYAFIRTFNISESYRLDYVRLKTGCSCELVYQHL</sequence>
<dbReference type="GO" id="GO:0005102">
    <property type="term" value="F:signaling receptor binding"/>
    <property type="evidence" value="ECO:0007669"/>
    <property type="project" value="InterPro"/>
</dbReference>
<feature type="domain" description="Nerve growth factor-related" evidence="2">
    <location>
        <begin position="96"/>
        <end position="165"/>
    </location>
</feature>
<dbReference type="InterPro" id="IPR029034">
    <property type="entry name" value="Cystine-knot_cytokine"/>
</dbReference>
<feature type="signal peptide" evidence="1">
    <location>
        <begin position="1"/>
        <end position="27"/>
    </location>
</feature>
<dbReference type="Gene3D" id="2.10.90.10">
    <property type="entry name" value="Cystine-knot cytokines"/>
    <property type="match status" value="1"/>
</dbReference>
<evidence type="ECO:0000256" key="1">
    <source>
        <dbReference type="SAM" id="SignalP"/>
    </source>
</evidence>